<feature type="transmembrane region" description="Helical" evidence="5">
    <location>
        <begin position="395"/>
        <end position="414"/>
    </location>
</feature>
<organism evidence="6 7">
    <name type="scientific">Brenthis ino</name>
    <name type="common">lesser marbled fritillary</name>
    <dbReference type="NCBI Taxonomy" id="405034"/>
    <lineage>
        <taxon>Eukaryota</taxon>
        <taxon>Metazoa</taxon>
        <taxon>Ecdysozoa</taxon>
        <taxon>Arthropoda</taxon>
        <taxon>Hexapoda</taxon>
        <taxon>Insecta</taxon>
        <taxon>Pterygota</taxon>
        <taxon>Neoptera</taxon>
        <taxon>Endopterygota</taxon>
        <taxon>Lepidoptera</taxon>
        <taxon>Glossata</taxon>
        <taxon>Ditrysia</taxon>
        <taxon>Papilionoidea</taxon>
        <taxon>Nymphalidae</taxon>
        <taxon>Heliconiinae</taxon>
        <taxon>Argynnini</taxon>
        <taxon>Brenthis</taxon>
    </lineage>
</organism>
<proteinExistence type="predicted"/>
<feature type="transmembrane region" description="Helical" evidence="5">
    <location>
        <begin position="209"/>
        <end position="229"/>
    </location>
</feature>
<feature type="transmembrane region" description="Helical" evidence="5">
    <location>
        <begin position="84"/>
        <end position="102"/>
    </location>
</feature>
<feature type="transmembrane region" description="Helical" evidence="5">
    <location>
        <begin position="182"/>
        <end position="203"/>
    </location>
</feature>
<name>A0A8J9V0I6_9NEOP</name>
<feature type="transmembrane region" description="Helical" evidence="5">
    <location>
        <begin position="21"/>
        <end position="43"/>
    </location>
</feature>
<dbReference type="Pfam" id="PF07690">
    <property type="entry name" value="MFS_1"/>
    <property type="match status" value="1"/>
</dbReference>
<evidence type="ECO:0000256" key="5">
    <source>
        <dbReference type="SAM" id="Phobius"/>
    </source>
</evidence>
<gene>
    <name evidence="6" type="ORF">BINO364_LOCUS452</name>
</gene>
<evidence type="ECO:0000256" key="2">
    <source>
        <dbReference type="ARBA" id="ARBA00022692"/>
    </source>
</evidence>
<dbReference type="OrthoDB" id="430300at2759"/>
<dbReference type="AlphaFoldDB" id="A0A8J9V0I6"/>
<dbReference type="GO" id="GO:0016020">
    <property type="term" value="C:membrane"/>
    <property type="evidence" value="ECO:0007669"/>
    <property type="project" value="UniProtKB-SubCell"/>
</dbReference>
<protein>
    <recommendedName>
        <fullName evidence="8">Solute carrier family 46 member 3</fullName>
    </recommendedName>
</protein>
<comment type="subcellular location">
    <subcellularLocation>
        <location evidence="1">Membrane</location>
        <topology evidence="1">Multi-pass membrane protein</topology>
    </subcellularLocation>
</comment>
<evidence type="ECO:0000256" key="3">
    <source>
        <dbReference type="ARBA" id="ARBA00022989"/>
    </source>
</evidence>
<keyword evidence="2 5" id="KW-0812">Transmembrane</keyword>
<evidence type="ECO:0000313" key="6">
    <source>
        <dbReference type="EMBL" id="CAH0713273.1"/>
    </source>
</evidence>
<feature type="transmembrane region" description="Helical" evidence="5">
    <location>
        <begin position="308"/>
        <end position="327"/>
    </location>
</feature>
<keyword evidence="4 5" id="KW-0472">Membrane</keyword>
<dbReference type="Gene3D" id="1.20.1250.20">
    <property type="entry name" value="MFS general substrate transporter like domains"/>
    <property type="match status" value="1"/>
</dbReference>
<dbReference type="InterPro" id="IPR036259">
    <property type="entry name" value="MFS_trans_sf"/>
</dbReference>
<feature type="non-terminal residue" evidence="6">
    <location>
        <position position="468"/>
    </location>
</feature>
<keyword evidence="7" id="KW-1185">Reference proteome</keyword>
<keyword evidence="3 5" id="KW-1133">Transmembrane helix</keyword>
<evidence type="ECO:0000313" key="7">
    <source>
        <dbReference type="Proteomes" id="UP000838878"/>
    </source>
</evidence>
<accession>A0A8J9V0I6</accession>
<dbReference type="GO" id="GO:0022857">
    <property type="term" value="F:transmembrane transporter activity"/>
    <property type="evidence" value="ECO:0007669"/>
    <property type="project" value="InterPro"/>
</dbReference>
<feature type="transmembrane region" description="Helical" evidence="5">
    <location>
        <begin position="269"/>
        <end position="288"/>
    </location>
</feature>
<evidence type="ECO:0008006" key="8">
    <source>
        <dbReference type="Google" id="ProtNLM"/>
    </source>
</evidence>
<evidence type="ECO:0000256" key="1">
    <source>
        <dbReference type="ARBA" id="ARBA00004141"/>
    </source>
</evidence>
<sequence>MQNSEVELPLPKRSIATTIELPLFINMVAVSLTGPVVSNIILYRTCVHSLNYTQDKCRPYLSPIKSNDTINIEEEVQKYSTNVWTVKVVIEYLFPALLSLFLGVWSDTYGRKPLIVWPLLGMSLTGILIVVYSVMDNLGPWWYILTSVPFSVTGGYVILYSGAYCFVSDTSSSDSTTIRMTMVDATTSLGSVVGTMLSTYLILTIGNTYLLLITAALNVIAYAFTNIWIMESLTGALQNGVSRIFDCLLVKEMFGECFKERPNHGRAQIILLCFIRLLLVMILFGTVSLEYLYTRQKLHWSLRDYTEYSATSTIVGLAGGFFGAIVLQKCLNIGDITFATIAIITSTVDSLMKLFAVEKWQMYLGSSISMFRGLHGPLIRSFLKKTLPLEDISKVFFLVCMVESIGPLVAPVLFNSVYAMTLAIFPGAIYVLSTVMFASCLVMLGFVQYYSRNRESVNYLPIDNSTDT</sequence>
<feature type="transmembrane region" description="Helical" evidence="5">
    <location>
        <begin position="420"/>
        <end position="447"/>
    </location>
</feature>
<dbReference type="InterPro" id="IPR011701">
    <property type="entry name" value="MFS"/>
</dbReference>
<dbReference type="PANTHER" id="PTHR23507:SF39">
    <property type="entry name" value="GH23453P-RELATED"/>
    <property type="match status" value="1"/>
</dbReference>
<dbReference type="Proteomes" id="UP000838878">
    <property type="component" value="Chromosome 1"/>
</dbReference>
<feature type="transmembrane region" description="Helical" evidence="5">
    <location>
        <begin position="114"/>
        <end position="135"/>
    </location>
</feature>
<feature type="transmembrane region" description="Helical" evidence="5">
    <location>
        <begin position="141"/>
        <end position="161"/>
    </location>
</feature>
<dbReference type="PANTHER" id="PTHR23507">
    <property type="entry name" value="ZGC:174356"/>
    <property type="match status" value="1"/>
</dbReference>
<dbReference type="EMBL" id="OV170221">
    <property type="protein sequence ID" value="CAH0713273.1"/>
    <property type="molecule type" value="Genomic_DNA"/>
</dbReference>
<dbReference type="SUPFAM" id="SSF103473">
    <property type="entry name" value="MFS general substrate transporter"/>
    <property type="match status" value="1"/>
</dbReference>
<reference evidence="6" key="1">
    <citation type="submission" date="2021-12" db="EMBL/GenBank/DDBJ databases">
        <authorList>
            <person name="Martin H S."/>
        </authorList>
    </citation>
    <scope>NUCLEOTIDE SEQUENCE</scope>
</reference>
<evidence type="ECO:0000256" key="4">
    <source>
        <dbReference type="ARBA" id="ARBA00023136"/>
    </source>
</evidence>